<organism evidence="3 4">
    <name type="scientific">Adiantum capillus-veneris</name>
    <name type="common">Maidenhair fern</name>
    <dbReference type="NCBI Taxonomy" id="13818"/>
    <lineage>
        <taxon>Eukaryota</taxon>
        <taxon>Viridiplantae</taxon>
        <taxon>Streptophyta</taxon>
        <taxon>Embryophyta</taxon>
        <taxon>Tracheophyta</taxon>
        <taxon>Polypodiopsida</taxon>
        <taxon>Polypodiidae</taxon>
        <taxon>Polypodiales</taxon>
        <taxon>Pteridineae</taxon>
        <taxon>Pteridaceae</taxon>
        <taxon>Vittarioideae</taxon>
        <taxon>Adiantum</taxon>
    </lineage>
</organism>
<proteinExistence type="predicted"/>
<comment type="caution">
    <text evidence="3">The sequence shown here is derived from an EMBL/GenBank/DDBJ whole genome shotgun (WGS) entry which is preliminary data.</text>
</comment>
<sequence length="681" mass="75587">MPGAGVKPCTCGHGDAVTVSLPHSSKDASPKKHAFRKDDFLNNLAMNSDAYDSLSTPSNECPHLGALNSKWHLNHWWEAPSGTASRGRAASCMFTNQDPPSSPAHSDLTFEAGTIPDFPRDNAFEGASMSTPFFPKAGVSGGGERVGDASNDPNTSTASRLESLSSFRGGPAEVENKSSHPELPPSKDRTSRWMDENGKMAIQSEVFDAILPSSDEVSLQWRISELRTALRASESARLESELETEALRKYVAEVEAAAAGLQSRVQELEHLMTFSAKDESRELEQLRAKIVMEVSKDTRSQSAKAARAIAAAREATMELDKVKRHASSLVKSQEEEAERLRMEAAECRTLYHARATQLQVMKEQIEKLEQNLKNSSSAMSEALKASHEEVLTFQKLLEAAKMEGQEKSKQLADLLEAFEIQSKALQSTENRLKEVEREKIELNNHSEWLEQQVAELRSQGEAAADYDRELRKVRAMLGAEKQHLLMELATLRRGNQSLQVELVEWQEKFHNLSQQVSVPMGFPTPTKAMDGLSIGDASEFQSKIESQEGLDNFECSKSATEEKVIDGQDCMTPTTKDTARSSTLCSCQKRRMKQSVNNSLNGHCSLNSKISGRKVCGLQEHRARGNAHHQTSCNLLKDDLLAAAHREIVKLKEINQCIVDARHGKMWRGNSHPEKENFFQK</sequence>
<dbReference type="OrthoDB" id="1899667at2759"/>
<gene>
    <name evidence="3" type="ORF">GOP47_0016296</name>
</gene>
<protein>
    <submittedName>
        <fullName evidence="3">Uncharacterized protein</fullName>
    </submittedName>
</protein>
<keyword evidence="4" id="KW-1185">Reference proteome</keyword>
<feature type="coiled-coil region" evidence="1">
    <location>
        <begin position="323"/>
        <end position="459"/>
    </location>
</feature>
<accession>A0A9D4UIH0</accession>
<reference evidence="3" key="1">
    <citation type="submission" date="2021-01" db="EMBL/GenBank/DDBJ databases">
        <title>Adiantum capillus-veneris genome.</title>
        <authorList>
            <person name="Fang Y."/>
            <person name="Liao Q."/>
        </authorList>
    </citation>
    <scope>NUCLEOTIDE SEQUENCE</scope>
    <source>
        <strain evidence="3">H3</strain>
        <tissue evidence="3">Leaf</tissue>
    </source>
</reference>
<dbReference type="Proteomes" id="UP000886520">
    <property type="component" value="Chromosome 16"/>
</dbReference>
<feature type="coiled-coil region" evidence="1">
    <location>
        <begin position="488"/>
        <end position="515"/>
    </location>
</feature>
<dbReference type="EMBL" id="JABFUD020000016">
    <property type="protein sequence ID" value="KAI5067951.1"/>
    <property type="molecule type" value="Genomic_DNA"/>
</dbReference>
<evidence type="ECO:0000313" key="3">
    <source>
        <dbReference type="EMBL" id="KAI5067951.1"/>
    </source>
</evidence>
<dbReference type="AlphaFoldDB" id="A0A9D4UIH0"/>
<name>A0A9D4UIH0_ADICA</name>
<keyword evidence="1" id="KW-0175">Coiled coil</keyword>
<feature type="compositionally biased region" description="Basic and acidic residues" evidence="2">
    <location>
        <begin position="174"/>
        <end position="192"/>
    </location>
</feature>
<feature type="region of interest" description="Disordered" evidence="2">
    <location>
        <begin position="134"/>
        <end position="192"/>
    </location>
</feature>
<evidence type="ECO:0000256" key="2">
    <source>
        <dbReference type="SAM" id="MobiDB-lite"/>
    </source>
</evidence>
<evidence type="ECO:0000313" key="4">
    <source>
        <dbReference type="Proteomes" id="UP000886520"/>
    </source>
</evidence>
<feature type="compositionally biased region" description="Polar residues" evidence="2">
    <location>
        <begin position="151"/>
        <end position="166"/>
    </location>
</feature>
<evidence type="ECO:0000256" key="1">
    <source>
        <dbReference type="SAM" id="Coils"/>
    </source>
</evidence>